<dbReference type="GO" id="GO:0003677">
    <property type="term" value="F:DNA binding"/>
    <property type="evidence" value="ECO:0007669"/>
    <property type="project" value="TreeGrafter"/>
</dbReference>
<protein>
    <submittedName>
        <fullName evidence="2">Uncharacterized protein</fullName>
    </submittedName>
</protein>
<dbReference type="Pfam" id="PF09729">
    <property type="entry name" value="Gti1_Pac2"/>
    <property type="match status" value="1"/>
</dbReference>
<dbReference type="EMBL" id="KV454033">
    <property type="protein sequence ID" value="ODV93082.1"/>
    <property type="molecule type" value="Genomic_DNA"/>
</dbReference>
<proteinExistence type="predicted"/>
<dbReference type="Proteomes" id="UP000094236">
    <property type="component" value="Unassembled WGS sequence"/>
</dbReference>
<feature type="non-terminal residue" evidence="2">
    <location>
        <position position="1"/>
    </location>
</feature>
<feature type="compositionally biased region" description="Polar residues" evidence="1">
    <location>
        <begin position="110"/>
        <end position="127"/>
    </location>
</feature>
<keyword evidence="3" id="KW-1185">Reference proteome</keyword>
<dbReference type="PANTHER" id="PTHR28027:SF2">
    <property type="entry name" value="TRANSCRIPTIONAL REGULATOR MIT1"/>
    <property type="match status" value="1"/>
</dbReference>
<evidence type="ECO:0000256" key="1">
    <source>
        <dbReference type="SAM" id="MobiDB-lite"/>
    </source>
</evidence>
<dbReference type="InterPro" id="IPR018608">
    <property type="entry name" value="Gti1/Pac2"/>
</dbReference>
<name>A0A1E4TMW2_PACTA</name>
<dbReference type="AlphaFoldDB" id="A0A1E4TMW2"/>
<dbReference type="OrthoDB" id="5572844at2759"/>
<evidence type="ECO:0000313" key="2">
    <source>
        <dbReference type="EMBL" id="ODV93082.1"/>
    </source>
</evidence>
<accession>A0A1E4TMW2</accession>
<feature type="non-terminal residue" evidence="2">
    <location>
        <position position="210"/>
    </location>
</feature>
<gene>
    <name evidence="2" type="ORF">PACTADRAFT_20429</name>
</gene>
<reference evidence="3" key="1">
    <citation type="submission" date="2016-05" db="EMBL/GenBank/DDBJ databases">
        <title>Comparative genomics of biotechnologically important yeasts.</title>
        <authorList>
            <consortium name="DOE Joint Genome Institute"/>
            <person name="Riley R."/>
            <person name="Haridas S."/>
            <person name="Wolfe K.H."/>
            <person name="Lopes M.R."/>
            <person name="Hittinger C.T."/>
            <person name="Goker M."/>
            <person name="Salamov A."/>
            <person name="Wisecaver J."/>
            <person name="Long T.M."/>
            <person name="Aerts A.L."/>
            <person name="Barry K."/>
            <person name="Choi C."/>
            <person name="Clum A."/>
            <person name="Coughlan A.Y."/>
            <person name="Deshpande S."/>
            <person name="Douglass A.P."/>
            <person name="Hanson S.J."/>
            <person name="Klenk H.-P."/>
            <person name="Labutti K."/>
            <person name="Lapidus A."/>
            <person name="Lindquist E."/>
            <person name="Lipzen A."/>
            <person name="Meier-Kolthoff J.P."/>
            <person name="Ohm R.A."/>
            <person name="Otillar R.P."/>
            <person name="Pangilinan J."/>
            <person name="Peng Y."/>
            <person name="Rokas A."/>
            <person name="Rosa C.A."/>
            <person name="Scheuner C."/>
            <person name="Sibirny A.A."/>
            <person name="Slot J.C."/>
            <person name="Stielow J.B."/>
            <person name="Sun H."/>
            <person name="Kurtzman C.P."/>
            <person name="Blackwell M."/>
            <person name="Grigoriev I.V."/>
            <person name="Jeffries T.W."/>
        </authorList>
    </citation>
    <scope>NUCLEOTIDE SEQUENCE [LARGE SCALE GENOMIC DNA]</scope>
    <source>
        <strain evidence="3">NRRL Y-2460</strain>
    </source>
</reference>
<organism evidence="2 3">
    <name type="scientific">Pachysolen tannophilus NRRL Y-2460</name>
    <dbReference type="NCBI Taxonomy" id="669874"/>
    <lineage>
        <taxon>Eukaryota</taxon>
        <taxon>Fungi</taxon>
        <taxon>Dikarya</taxon>
        <taxon>Ascomycota</taxon>
        <taxon>Saccharomycotina</taxon>
        <taxon>Pichiomycetes</taxon>
        <taxon>Pachysolenaceae</taxon>
        <taxon>Pachysolen</taxon>
    </lineage>
</organism>
<sequence length="210" mass="23495">LTPTYYGYIGSTKDALLIIQATLNNQLLAVPRRPHEKERSSLIRSGNIFVFIEERSGIKRWTDGIAWSPSRILGRFLVYRELDRSALSDKEDSKARKKRKKSPTYGNEAGGSSSSTTNELYNTASNGNVPNRELVGSLVASYAFKDRGLIKKTLSITIHHPKSHHQQPISEALPPSNSETIHIVSYYSAEDVMNGQLKRPIDSPNLKDLQ</sequence>
<feature type="region of interest" description="Disordered" evidence="1">
    <location>
        <begin position="88"/>
        <end position="127"/>
    </location>
</feature>
<dbReference type="PANTHER" id="PTHR28027">
    <property type="entry name" value="TRANSCRIPTIONAL REGULATOR MIT1"/>
    <property type="match status" value="1"/>
</dbReference>
<evidence type="ECO:0000313" key="3">
    <source>
        <dbReference type="Proteomes" id="UP000094236"/>
    </source>
</evidence>